<feature type="transmembrane region" description="Helical" evidence="1">
    <location>
        <begin position="251"/>
        <end position="269"/>
    </location>
</feature>
<protein>
    <recommendedName>
        <fullName evidence="4">ABC3 transporter permease protein domain-containing protein</fullName>
    </recommendedName>
</protein>
<dbReference type="RefSeq" id="WP_126792462.1">
    <property type="nucleotide sequence ID" value="NZ_CP060720.1"/>
</dbReference>
<comment type="caution">
    <text evidence="2">The sequence shown here is derived from an EMBL/GenBank/DDBJ whole genome shotgun (WGS) entry which is preliminary data.</text>
</comment>
<proteinExistence type="predicted"/>
<dbReference type="PANTHER" id="PTHR30572:SF4">
    <property type="entry name" value="ABC TRANSPORTER PERMEASE YTRF"/>
    <property type="match status" value="1"/>
</dbReference>
<reference evidence="2 3" key="1">
    <citation type="submission" date="2017-05" db="EMBL/GenBank/DDBJ databases">
        <title>Vagococcus spp. assemblies.</title>
        <authorList>
            <person name="Gulvik C.A."/>
        </authorList>
    </citation>
    <scope>NUCLEOTIDE SEQUENCE [LARGE SCALE GENOMIC DNA]</scope>
    <source>
        <strain evidence="2 3">SS1714</strain>
    </source>
</reference>
<dbReference type="GO" id="GO:0005886">
    <property type="term" value="C:plasma membrane"/>
    <property type="evidence" value="ECO:0007669"/>
    <property type="project" value="TreeGrafter"/>
</dbReference>
<evidence type="ECO:0000256" key="1">
    <source>
        <dbReference type="SAM" id="Phobius"/>
    </source>
</evidence>
<evidence type="ECO:0000313" key="3">
    <source>
        <dbReference type="Proteomes" id="UP000288028"/>
    </source>
</evidence>
<keyword evidence="3" id="KW-1185">Reference proteome</keyword>
<keyword evidence="1" id="KW-0472">Membrane</keyword>
<organism evidence="2 3">
    <name type="scientific">Vagococcus carniphilus</name>
    <dbReference type="NCBI Taxonomy" id="218144"/>
    <lineage>
        <taxon>Bacteria</taxon>
        <taxon>Bacillati</taxon>
        <taxon>Bacillota</taxon>
        <taxon>Bacilli</taxon>
        <taxon>Lactobacillales</taxon>
        <taxon>Enterococcaceae</taxon>
        <taxon>Vagococcus</taxon>
    </lineage>
</organism>
<dbReference type="AlphaFoldDB" id="A0A430B7E6"/>
<evidence type="ECO:0008006" key="4">
    <source>
        <dbReference type="Google" id="ProtNLM"/>
    </source>
</evidence>
<keyword evidence="1" id="KW-1133">Transmembrane helix</keyword>
<dbReference type="Proteomes" id="UP000288028">
    <property type="component" value="Unassembled WGS sequence"/>
</dbReference>
<dbReference type="PANTHER" id="PTHR30572">
    <property type="entry name" value="MEMBRANE COMPONENT OF TRANSPORTER-RELATED"/>
    <property type="match status" value="1"/>
</dbReference>
<sequence>MKPTRKISYLFHIILLQLKAHKRLNLLLVFSLVLGMIIPIFIFGNMNQLKNSIEPIDIKNPEITYVLDTQTSGILKKSDIEKIMRKSQIDSYTYSLMGVFNIAEIQEESLMVSGKAKNSNQFFKPVKTNENIGSNLGRNECFIDQKLASKNQLEVGDTISILGDKYQIKELTKMKYNQVLLPADSFLETLENHHAQAQLFLYFEAPNFNQEEFEQQIKKVNPRLTYSLQSISDTTKTAKASLEPILKAEELIIVVCFIFIIINLLSIMSEKAMLQAKFLSLSRALGLSKWGFNFIIFGELLLIMLVAYLSLMMIYSLIVFSDLFKRQLLVTAKEFLFTFITLSLIVLIGGLFSIIKLTRQPIYSAINKKEVI</sequence>
<feature type="transmembrane region" description="Helical" evidence="1">
    <location>
        <begin position="290"/>
        <end position="315"/>
    </location>
</feature>
<dbReference type="GO" id="GO:0022857">
    <property type="term" value="F:transmembrane transporter activity"/>
    <property type="evidence" value="ECO:0007669"/>
    <property type="project" value="TreeGrafter"/>
</dbReference>
<accession>A0A430B7E6</accession>
<gene>
    <name evidence="2" type="ORF">CBF28_04725</name>
</gene>
<evidence type="ECO:0000313" key="2">
    <source>
        <dbReference type="EMBL" id="RSU16246.1"/>
    </source>
</evidence>
<name>A0A430B7E6_9ENTE</name>
<dbReference type="GeneID" id="95581254"/>
<feature type="transmembrane region" description="Helical" evidence="1">
    <location>
        <begin position="24"/>
        <end position="44"/>
    </location>
</feature>
<feature type="transmembrane region" description="Helical" evidence="1">
    <location>
        <begin position="335"/>
        <end position="355"/>
    </location>
</feature>
<dbReference type="EMBL" id="NGKB01000003">
    <property type="protein sequence ID" value="RSU16246.1"/>
    <property type="molecule type" value="Genomic_DNA"/>
</dbReference>
<keyword evidence="1" id="KW-0812">Transmembrane</keyword>
<dbReference type="InterPro" id="IPR050250">
    <property type="entry name" value="Macrolide_Exporter_MacB"/>
</dbReference>